<dbReference type="Proteomes" id="UP000475385">
    <property type="component" value="Unassembled WGS sequence"/>
</dbReference>
<dbReference type="Pfam" id="PF09335">
    <property type="entry name" value="VTT_dom"/>
    <property type="match status" value="1"/>
</dbReference>
<proteinExistence type="predicted"/>
<evidence type="ECO:0000313" key="3">
    <source>
        <dbReference type="EMBL" id="NGM18897.1"/>
    </source>
</evidence>
<dbReference type="PANTHER" id="PTHR42709:SF2">
    <property type="entry name" value="INNER MEMBRANE PROTEIN YOHD"/>
    <property type="match status" value="1"/>
</dbReference>
<feature type="domain" description="VTT" evidence="2">
    <location>
        <begin position="27"/>
        <end position="145"/>
    </location>
</feature>
<keyword evidence="1" id="KW-0472">Membrane</keyword>
<gene>
    <name evidence="3" type="ORF">G3576_02650</name>
</gene>
<feature type="transmembrane region" description="Helical" evidence="1">
    <location>
        <begin position="126"/>
        <end position="150"/>
    </location>
</feature>
<comment type="caution">
    <text evidence="3">The sequence shown here is derived from an EMBL/GenBank/DDBJ whole genome shotgun (WGS) entry which is preliminary data.</text>
</comment>
<reference evidence="3 4" key="1">
    <citation type="submission" date="2020-03" db="EMBL/GenBank/DDBJ databases">
        <title>Roseomonas stagni sp. nov., isolated from pond water in Japan.</title>
        <authorList>
            <person name="Furuhata K."/>
            <person name="Miyamoto H."/>
            <person name="Goto K."/>
        </authorList>
    </citation>
    <scope>NUCLEOTIDE SEQUENCE [LARGE SCALE GENOMIC DNA]</scope>
    <source>
        <strain evidence="3 4">PeD5</strain>
    </source>
</reference>
<evidence type="ECO:0000313" key="4">
    <source>
        <dbReference type="Proteomes" id="UP000475385"/>
    </source>
</evidence>
<keyword evidence="4" id="KW-1185">Reference proteome</keyword>
<accession>A0A6M1LFE7</accession>
<organism evidence="3 4">
    <name type="scientific">Falsiroseomonas algicola</name>
    <dbReference type="NCBI Taxonomy" id="2716930"/>
    <lineage>
        <taxon>Bacteria</taxon>
        <taxon>Pseudomonadati</taxon>
        <taxon>Pseudomonadota</taxon>
        <taxon>Alphaproteobacteria</taxon>
        <taxon>Acetobacterales</taxon>
        <taxon>Roseomonadaceae</taxon>
        <taxon>Falsiroseomonas</taxon>
    </lineage>
</organism>
<feature type="transmembrane region" description="Helical" evidence="1">
    <location>
        <begin position="12"/>
        <end position="34"/>
    </location>
</feature>
<dbReference type="AlphaFoldDB" id="A0A6M1LFE7"/>
<dbReference type="PANTHER" id="PTHR42709">
    <property type="entry name" value="ALKALINE PHOSPHATASE LIKE PROTEIN"/>
    <property type="match status" value="1"/>
</dbReference>
<dbReference type="GO" id="GO:0005886">
    <property type="term" value="C:plasma membrane"/>
    <property type="evidence" value="ECO:0007669"/>
    <property type="project" value="TreeGrafter"/>
</dbReference>
<dbReference type="InterPro" id="IPR051311">
    <property type="entry name" value="DedA_domain"/>
</dbReference>
<feature type="transmembrane region" description="Helical" evidence="1">
    <location>
        <begin position="46"/>
        <end position="66"/>
    </location>
</feature>
<evidence type="ECO:0000259" key="2">
    <source>
        <dbReference type="Pfam" id="PF09335"/>
    </source>
</evidence>
<name>A0A6M1LFE7_9PROT</name>
<dbReference type="InterPro" id="IPR032816">
    <property type="entry name" value="VTT_dom"/>
</dbReference>
<evidence type="ECO:0000256" key="1">
    <source>
        <dbReference type="SAM" id="Phobius"/>
    </source>
</evidence>
<dbReference type="EMBL" id="JAAIKB010000001">
    <property type="protein sequence ID" value="NGM18897.1"/>
    <property type="molecule type" value="Genomic_DNA"/>
</dbReference>
<dbReference type="RefSeq" id="WP_164692760.1">
    <property type="nucleotide sequence ID" value="NZ_JAAIKB010000001.1"/>
</dbReference>
<protein>
    <submittedName>
        <fullName evidence="3">DedA family protein</fullName>
    </submittedName>
</protein>
<sequence length="188" mass="21098">MAEIWEDWGSLAYLGVFLWAFLEGETFVIAAAAVGSATGLIDPWMLMIAAWLGSFCGDQCWFYLGWKFGPRLLEKRPKARKAFERAAVLLHKYGTGFILSFRFLYGIRNVAAAACGMAGLSYRRFAILNFIGAGVWAASFVAAGWFLGALFGPENIFWAIGGIAFSVLGFFLLRWWWRRRRRAAVQPT</sequence>
<feature type="transmembrane region" description="Helical" evidence="1">
    <location>
        <begin position="156"/>
        <end position="177"/>
    </location>
</feature>
<keyword evidence="1" id="KW-1133">Transmembrane helix</keyword>
<keyword evidence="1" id="KW-0812">Transmembrane</keyword>